<sequence length="403" mass="47810">MQVINISKEELRRFLVVYQGLYTNNTFIGEEGIKKFIERVGCIQYDPLNIVGRNADLVIQSRIEDYDPVMLEDLLYNKRELIDGWDKMMSIYSAKDWPYFKRVRDERKKEVENVLKNRNSLDAINYVEPVKEFIQKNGSTIPSEIDLGSVEKGRWGHGKLSSATMDYMWNSGELGVKEKKNTQKKYDLIERLLPSEILYESEPFQNDEEFYKWYVKRRIGSIGAYWDRSGEGWLGNYISNKTLRQRVLNGLVDEGELVLIRVENLKETFYLRKEDISILNYSTSINRSNVKFLAPLDNLIWDRKLTRDIFDFEYTWEVYKPIDKRKYGYYVLPVLYGDRIVARFEPELHRGNKPLVIKNWWWEDNFEVTNDCIDSVKEALDKFCKYLKADGIPKDSFNKINRI</sequence>
<protein>
    <recommendedName>
        <fullName evidence="3">Winged helix-turn-helix domain-containing protein</fullName>
    </recommendedName>
</protein>
<evidence type="ECO:0008006" key="3">
    <source>
        <dbReference type="Google" id="ProtNLM"/>
    </source>
</evidence>
<gene>
    <name evidence="1" type="ORF">A500_06026</name>
</gene>
<organism evidence="1 2">
    <name type="scientific">Clostridium sartagoforme AAU1</name>
    <dbReference type="NCBI Taxonomy" id="1202534"/>
    <lineage>
        <taxon>Bacteria</taxon>
        <taxon>Bacillati</taxon>
        <taxon>Bacillota</taxon>
        <taxon>Clostridia</taxon>
        <taxon>Eubacteriales</taxon>
        <taxon>Clostridiaceae</taxon>
        <taxon>Clostridium</taxon>
    </lineage>
</organism>
<evidence type="ECO:0000313" key="1">
    <source>
        <dbReference type="EMBL" id="EOR27076.1"/>
    </source>
</evidence>
<dbReference type="Pfam" id="PF06224">
    <property type="entry name" value="AlkZ-like"/>
    <property type="match status" value="1"/>
</dbReference>
<keyword evidence="2" id="KW-1185">Reference proteome</keyword>
<name>R9CIQ7_9CLOT</name>
<dbReference type="EMBL" id="ASRV01000073">
    <property type="protein sequence ID" value="EOR27076.1"/>
    <property type="molecule type" value="Genomic_DNA"/>
</dbReference>
<dbReference type="PANTHER" id="PTHR30528">
    <property type="entry name" value="CYTOPLASMIC PROTEIN"/>
    <property type="match status" value="1"/>
</dbReference>
<accession>R9CIQ7</accession>
<dbReference type="RefSeq" id="WP_016206637.1">
    <property type="nucleotide sequence ID" value="NZ_ASRV01000073.1"/>
</dbReference>
<evidence type="ECO:0000313" key="2">
    <source>
        <dbReference type="Proteomes" id="UP000013988"/>
    </source>
</evidence>
<dbReference type="Proteomes" id="UP000013988">
    <property type="component" value="Unassembled WGS sequence"/>
</dbReference>
<dbReference type="AlphaFoldDB" id="R9CIQ7"/>
<dbReference type="OrthoDB" id="9787207at2"/>
<comment type="caution">
    <text evidence="1">The sequence shown here is derived from an EMBL/GenBank/DDBJ whole genome shotgun (WGS) entry which is preliminary data.</text>
</comment>
<dbReference type="PATRIC" id="fig|1202534.3.peg.1212"/>
<proteinExistence type="predicted"/>
<dbReference type="InterPro" id="IPR009351">
    <property type="entry name" value="AlkZ-like"/>
</dbReference>
<dbReference type="PANTHER" id="PTHR30528:SF0">
    <property type="entry name" value="CYTOPLASMIC PROTEIN"/>
    <property type="match status" value="1"/>
</dbReference>
<reference evidence="1 2" key="1">
    <citation type="submission" date="2013-03" db="EMBL/GenBank/DDBJ databases">
        <title>Whole genome shotgun sequencing of Clostridium sartagoforme AAU1.</title>
        <authorList>
            <person name="Joshi C.G."/>
            <person name="Duggirala S.M."/>
            <person name="Nathani N.M."/>
            <person name="Bhatt V.D."/>
            <person name="Patel A.K."/>
            <person name="Pandya P.R."/>
            <person name="KaPatel J.A."/>
        </authorList>
    </citation>
    <scope>NUCLEOTIDE SEQUENCE [LARGE SCALE GENOMIC DNA]</scope>
    <source>
        <strain evidence="1 2">AAU1</strain>
    </source>
</reference>